<feature type="compositionally biased region" description="Polar residues" evidence="1">
    <location>
        <begin position="1"/>
        <end position="16"/>
    </location>
</feature>
<evidence type="ECO:0008006" key="4">
    <source>
        <dbReference type="Google" id="ProtNLM"/>
    </source>
</evidence>
<dbReference type="AlphaFoldDB" id="A0A1H9F5K1"/>
<accession>A0A1H9F5K1</accession>
<sequence length="111" mass="12267">MKQTTPKIESTDQAWESGTLGASPAHTKPAPADMEAAIDASLGLQAISIRLPKQLIDGYKLIGAHHGVGYQPLMRDILQRALPELMREVLQHHEAKAVEVEHQLEEWKKVA</sequence>
<keyword evidence="3" id="KW-1185">Reference proteome</keyword>
<dbReference type="Proteomes" id="UP000199766">
    <property type="component" value="Unassembled WGS sequence"/>
</dbReference>
<dbReference type="RefSeq" id="WP_091452101.1">
    <property type="nucleotide sequence ID" value="NZ_FOGD01000001.1"/>
</dbReference>
<dbReference type="STRING" id="180197.SAMN02982919_00460"/>
<reference evidence="2 3" key="1">
    <citation type="submission" date="2016-10" db="EMBL/GenBank/DDBJ databases">
        <authorList>
            <person name="de Groot N.N."/>
        </authorList>
    </citation>
    <scope>NUCLEOTIDE SEQUENCE [LARGE SCALE GENOMIC DNA]</scope>
    <source>
        <strain evidence="2 3">ATCC 35958</strain>
    </source>
</reference>
<proteinExistence type="predicted"/>
<dbReference type="EMBL" id="FOGD01000001">
    <property type="protein sequence ID" value="SEQ33202.1"/>
    <property type="molecule type" value="Genomic_DNA"/>
</dbReference>
<name>A0A1H9F5K1_9BURK</name>
<organism evidence="2 3">
    <name type="scientific">Giesbergeria anulus</name>
    <dbReference type="NCBI Taxonomy" id="180197"/>
    <lineage>
        <taxon>Bacteria</taxon>
        <taxon>Pseudomonadati</taxon>
        <taxon>Pseudomonadota</taxon>
        <taxon>Betaproteobacteria</taxon>
        <taxon>Burkholderiales</taxon>
        <taxon>Comamonadaceae</taxon>
        <taxon>Giesbergeria</taxon>
    </lineage>
</organism>
<evidence type="ECO:0000313" key="3">
    <source>
        <dbReference type="Proteomes" id="UP000199766"/>
    </source>
</evidence>
<protein>
    <recommendedName>
        <fullName evidence="4">BrnA antitoxin of type II toxin-antitoxin system</fullName>
    </recommendedName>
</protein>
<gene>
    <name evidence="2" type="ORF">SAMN02982919_00460</name>
</gene>
<feature type="region of interest" description="Disordered" evidence="1">
    <location>
        <begin position="1"/>
        <end position="30"/>
    </location>
</feature>
<dbReference type="OrthoDB" id="5684171at2"/>
<evidence type="ECO:0000256" key="1">
    <source>
        <dbReference type="SAM" id="MobiDB-lite"/>
    </source>
</evidence>
<evidence type="ECO:0000313" key="2">
    <source>
        <dbReference type="EMBL" id="SEQ33202.1"/>
    </source>
</evidence>